<dbReference type="EMBL" id="LBVO01000020">
    <property type="protein sequence ID" value="KKQ89691.1"/>
    <property type="molecule type" value="Genomic_DNA"/>
</dbReference>
<dbReference type="Pfam" id="PF18895">
    <property type="entry name" value="T4SS_pilin"/>
    <property type="match status" value="1"/>
</dbReference>
<dbReference type="InterPro" id="IPR043993">
    <property type="entry name" value="T4SS_pilin"/>
</dbReference>
<feature type="transmembrane region" description="Helical" evidence="1">
    <location>
        <begin position="107"/>
        <end position="128"/>
    </location>
</feature>
<proteinExistence type="predicted"/>
<dbReference type="AlphaFoldDB" id="A0A0G0PK77"/>
<reference evidence="2 3" key="1">
    <citation type="journal article" date="2015" name="Nature">
        <title>rRNA introns, odd ribosomes, and small enigmatic genomes across a large radiation of phyla.</title>
        <authorList>
            <person name="Brown C.T."/>
            <person name="Hug L.A."/>
            <person name="Thomas B.C."/>
            <person name="Sharon I."/>
            <person name="Castelle C.J."/>
            <person name="Singh A."/>
            <person name="Wilkins M.J."/>
            <person name="Williams K.H."/>
            <person name="Banfield J.F."/>
        </authorList>
    </citation>
    <scope>NUCLEOTIDE SEQUENCE [LARGE SCALE GENOMIC DNA]</scope>
</reference>
<keyword evidence="1" id="KW-0472">Membrane</keyword>
<comment type="caution">
    <text evidence="2">The sequence shown here is derived from an EMBL/GenBank/DDBJ whole genome shotgun (WGS) entry which is preliminary data.</text>
</comment>
<keyword evidence="1" id="KW-0812">Transmembrane</keyword>
<evidence type="ECO:0000313" key="2">
    <source>
        <dbReference type="EMBL" id="KKQ89691.1"/>
    </source>
</evidence>
<accession>A0A0G0PK77</accession>
<feature type="transmembrane region" description="Helical" evidence="1">
    <location>
        <begin position="66"/>
        <end position="86"/>
    </location>
</feature>
<keyword evidence="1" id="KW-1133">Transmembrane helix</keyword>
<evidence type="ECO:0000256" key="1">
    <source>
        <dbReference type="SAM" id="Phobius"/>
    </source>
</evidence>
<sequence>MGAPNTMRINKIIKFLTRAFAYLFLVSIPNLVMAYNVRDPQTGGGILPIEPGDTADINLLQRIGEIVINTLLVVCGALAVIMIALAGVKYITAGGDTAKAEKAKSQVVWAMAGLVVISFSWLALRATIKLFGQ</sequence>
<gene>
    <name evidence="2" type="ORF">UT11_C0020G0014</name>
</gene>
<evidence type="ECO:0000313" key="3">
    <source>
        <dbReference type="Proteomes" id="UP000033934"/>
    </source>
</evidence>
<organism evidence="2 3">
    <name type="scientific">Berkelbacteria bacterium GW2011_GWA2_38_9</name>
    <dbReference type="NCBI Taxonomy" id="1618334"/>
    <lineage>
        <taxon>Bacteria</taxon>
        <taxon>Candidatus Berkelbacteria</taxon>
    </lineage>
</organism>
<protein>
    <submittedName>
        <fullName evidence="2">Uncharacterized protein</fullName>
    </submittedName>
</protein>
<name>A0A0G0PK77_9BACT</name>
<dbReference type="Proteomes" id="UP000033934">
    <property type="component" value="Unassembled WGS sequence"/>
</dbReference>